<gene>
    <name evidence="1" type="ORF">FA95DRAFT_1148927</name>
</gene>
<name>A0ACB8R446_9AGAM</name>
<evidence type="ECO:0000313" key="2">
    <source>
        <dbReference type="Proteomes" id="UP000814033"/>
    </source>
</evidence>
<keyword evidence="2" id="KW-1185">Reference proteome</keyword>
<accession>A0ACB8R446</accession>
<dbReference type="EMBL" id="MU276418">
    <property type="protein sequence ID" value="KAI0038763.1"/>
    <property type="molecule type" value="Genomic_DNA"/>
</dbReference>
<reference evidence="1" key="1">
    <citation type="submission" date="2021-02" db="EMBL/GenBank/DDBJ databases">
        <authorList>
            <consortium name="DOE Joint Genome Institute"/>
            <person name="Ahrendt S."/>
            <person name="Looney B.P."/>
            <person name="Miyauchi S."/>
            <person name="Morin E."/>
            <person name="Drula E."/>
            <person name="Courty P.E."/>
            <person name="Chicoki N."/>
            <person name="Fauchery L."/>
            <person name="Kohler A."/>
            <person name="Kuo A."/>
            <person name="Labutti K."/>
            <person name="Pangilinan J."/>
            <person name="Lipzen A."/>
            <person name="Riley R."/>
            <person name="Andreopoulos W."/>
            <person name="He G."/>
            <person name="Johnson J."/>
            <person name="Barry K.W."/>
            <person name="Grigoriev I.V."/>
            <person name="Nagy L."/>
            <person name="Hibbett D."/>
            <person name="Henrissat B."/>
            <person name="Matheny P.B."/>
            <person name="Labbe J."/>
            <person name="Martin F."/>
        </authorList>
    </citation>
    <scope>NUCLEOTIDE SEQUENCE</scope>
    <source>
        <strain evidence="1">FP105234-sp</strain>
    </source>
</reference>
<dbReference type="Proteomes" id="UP000814033">
    <property type="component" value="Unassembled WGS sequence"/>
</dbReference>
<evidence type="ECO:0000313" key="1">
    <source>
        <dbReference type="EMBL" id="KAI0038763.1"/>
    </source>
</evidence>
<sequence>MPDADNRPVSPSSTPRDAAAPFNAGDADIILRSADGVDFRAHKILLSMSSPFFQNLFTLPQPPTSSPHASPNDSKDGITVVCLSEDEHAVDMMLRYCYPRAVFPAEPTLDTVKDVKLALGLLSKYQLAGVENILTQRLKTGPTLPRALSIFLKAWMLGLREVVPAAARHTLRTEFDLGEEYESELNLVPGRIGQAFKISQGVRRCCKYAGVYTESRREMEDFC</sequence>
<protein>
    <submittedName>
        <fullName evidence="1">Uncharacterized protein</fullName>
    </submittedName>
</protein>
<organism evidence="1 2">
    <name type="scientific">Auriscalpium vulgare</name>
    <dbReference type="NCBI Taxonomy" id="40419"/>
    <lineage>
        <taxon>Eukaryota</taxon>
        <taxon>Fungi</taxon>
        <taxon>Dikarya</taxon>
        <taxon>Basidiomycota</taxon>
        <taxon>Agaricomycotina</taxon>
        <taxon>Agaricomycetes</taxon>
        <taxon>Russulales</taxon>
        <taxon>Auriscalpiaceae</taxon>
        <taxon>Auriscalpium</taxon>
    </lineage>
</organism>
<reference evidence="1" key="2">
    <citation type="journal article" date="2022" name="New Phytol.">
        <title>Evolutionary transition to the ectomycorrhizal habit in the genomes of a hyperdiverse lineage of mushroom-forming fungi.</title>
        <authorList>
            <person name="Looney B."/>
            <person name="Miyauchi S."/>
            <person name="Morin E."/>
            <person name="Drula E."/>
            <person name="Courty P.E."/>
            <person name="Kohler A."/>
            <person name="Kuo A."/>
            <person name="LaButti K."/>
            <person name="Pangilinan J."/>
            <person name="Lipzen A."/>
            <person name="Riley R."/>
            <person name="Andreopoulos W."/>
            <person name="He G."/>
            <person name="Johnson J."/>
            <person name="Nolan M."/>
            <person name="Tritt A."/>
            <person name="Barry K.W."/>
            <person name="Grigoriev I.V."/>
            <person name="Nagy L.G."/>
            <person name="Hibbett D."/>
            <person name="Henrissat B."/>
            <person name="Matheny P.B."/>
            <person name="Labbe J."/>
            <person name="Martin F.M."/>
        </authorList>
    </citation>
    <scope>NUCLEOTIDE SEQUENCE</scope>
    <source>
        <strain evidence="1">FP105234-sp</strain>
    </source>
</reference>
<proteinExistence type="predicted"/>
<comment type="caution">
    <text evidence="1">The sequence shown here is derived from an EMBL/GenBank/DDBJ whole genome shotgun (WGS) entry which is preliminary data.</text>
</comment>